<sequence length="54" mass="6092">MGFSLYLVFCKRFSRLQTQLSPTEAGLESTLNVALSDPIRCSLIQFVQPLPMML</sequence>
<accession>A0ABQ5PPH1</accession>
<organism evidence="1 2">
    <name type="scientific">Pseudomonas atacamensis</name>
    <dbReference type="NCBI Taxonomy" id="2565368"/>
    <lineage>
        <taxon>Bacteria</taxon>
        <taxon>Pseudomonadati</taxon>
        <taxon>Pseudomonadota</taxon>
        <taxon>Gammaproteobacteria</taxon>
        <taxon>Pseudomonadales</taxon>
        <taxon>Pseudomonadaceae</taxon>
        <taxon>Pseudomonas</taxon>
    </lineage>
</organism>
<name>A0ABQ5PPH1_9PSED</name>
<keyword evidence="2" id="KW-1185">Reference proteome</keyword>
<protein>
    <submittedName>
        <fullName evidence="1">Uncharacterized protein</fullName>
    </submittedName>
</protein>
<gene>
    <name evidence="1" type="ORF">RS3R1_45910</name>
</gene>
<comment type="caution">
    <text evidence="1">The sequence shown here is derived from an EMBL/GenBank/DDBJ whole genome shotgun (WGS) entry which is preliminary data.</text>
</comment>
<dbReference type="EMBL" id="BSCQ01000046">
    <property type="protein sequence ID" value="GLH45503.1"/>
    <property type="molecule type" value="Genomic_DNA"/>
</dbReference>
<reference evidence="1" key="1">
    <citation type="journal article" date="2021" name="Sci. Rep.">
        <title>An efficient direct screening system for microorganisms that activate plant immune responses based on plant-microbe interactions using cultured plant cells.</title>
        <authorList>
            <person name="Kurokawa M."/>
            <person name="Nakano M."/>
            <person name="Kitahata N."/>
            <person name="Kuchitsu K."/>
            <person name="Furuya T."/>
        </authorList>
    </citation>
    <scope>NUCLEOTIDE SEQUENCE</scope>
    <source>
        <strain evidence="1">RS3R-1</strain>
    </source>
</reference>
<reference evidence="1" key="3">
    <citation type="journal article" date="2023" name="J. Biotechnol.">
        <title>Draft Genome Sequences of Endophytic Pseudomonas Strains, Isolated from the Interior of Brassicaceae Plants.</title>
        <authorList>
            <person name="Kaneko H."/>
            <person name="Furuya T."/>
        </authorList>
    </citation>
    <scope>NUCLEOTIDE SEQUENCE</scope>
    <source>
        <strain evidence="1">RS3R-1</strain>
    </source>
</reference>
<reference evidence="1" key="2">
    <citation type="submission" date="2022-11" db="EMBL/GenBank/DDBJ databases">
        <title>Draft genome sequencing of Pseudomonas atacamensis RS3R1.</title>
        <authorList>
            <person name="Furuya T."/>
            <person name="Kaneko H."/>
        </authorList>
    </citation>
    <scope>NUCLEOTIDE SEQUENCE</scope>
    <source>
        <strain evidence="1">RS3R-1</strain>
    </source>
</reference>
<dbReference type="Proteomes" id="UP001145022">
    <property type="component" value="Unassembled WGS sequence"/>
</dbReference>
<evidence type="ECO:0000313" key="1">
    <source>
        <dbReference type="EMBL" id="GLH45503.1"/>
    </source>
</evidence>
<proteinExistence type="predicted"/>
<evidence type="ECO:0000313" key="2">
    <source>
        <dbReference type="Proteomes" id="UP001145022"/>
    </source>
</evidence>